<dbReference type="RefSeq" id="WP_394837296.1">
    <property type="nucleotide sequence ID" value="NZ_CP089929.1"/>
</dbReference>
<sequence length="595" mass="66949">MRAWRYGMACSWLLAVCACGASGPAVKGGATPAAASRIDGTARSNENAKVLLDLEARFEPESASGEGFDGYDEQVIDLGPDLTERSLRAYRDGEVILSARLARESDPAVRADLELLLQASQLHRERIELDEKWTVPFVDVANIVFRGLSVLLDDSLPEARRRAAVVRLRRYAGMTAGQHSIVDLAIQRTRERLDRPGLVFPAKARVEKVLTTMPIMTEGVGKLLKKYAIPGYEEPLARWNEQVAAYTKFVRENILPRARLDFRQPPELYRLALKEAGIDAPPREVAAKAREAFTRVQREMQELAPRVAREKGLSVTDYRDVIRALKKTQLEGDDLLATYRRRIPEIEAILRREHLITVPARAMQIRLATDAESARVPAPFFNSPRIIGNTGEQGEFVLPKQLAADPSKRLDDFSYEAASWWLTAHEGRPGHELQYSTMIERKISIARAIFAFNSVNAEGWGLYAEDMMRPYMPLDGQLICLQARLMRAAHAFLDIELNLGLIGTSEAHRVMHEEAVFSEAWTNSAVERYTFWWPAQAPSYFYGYMRLMELRADAQKAMGKRFDLAAFHDFVLAQGLVPPPLLRKAVFADLVKQTG</sequence>
<keyword evidence="3" id="KW-1185">Reference proteome</keyword>
<organism evidence="2 3">
    <name type="scientific">Pendulispora rubella</name>
    <dbReference type="NCBI Taxonomy" id="2741070"/>
    <lineage>
        <taxon>Bacteria</taxon>
        <taxon>Pseudomonadati</taxon>
        <taxon>Myxococcota</taxon>
        <taxon>Myxococcia</taxon>
        <taxon>Myxococcales</taxon>
        <taxon>Sorangiineae</taxon>
        <taxon>Pendulisporaceae</taxon>
        <taxon>Pendulispora</taxon>
    </lineage>
</organism>
<name>A0ABZ2LFU1_9BACT</name>
<dbReference type="Pfam" id="PF05960">
    <property type="entry name" value="DUF885"/>
    <property type="match status" value="1"/>
</dbReference>
<accession>A0ABZ2LFU1</accession>
<dbReference type="PROSITE" id="PS51257">
    <property type="entry name" value="PROKAR_LIPOPROTEIN"/>
    <property type="match status" value="1"/>
</dbReference>
<feature type="chain" id="PRO_5046331709" evidence="1">
    <location>
        <begin position="28"/>
        <end position="595"/>
    </location>
</feature>
<dbReference type="EMBL" id="CP089983">
    <property type="protein sequence ID" value="WXB07632.1"/>
    <property type="molecule type" value="Genomic_DNA"/>
</dbReference>
<evidence type="ECO:0000313" key="2">
    <source>
        <dbReference type="EMBL" id="WXB07632.1"/>
    </source>
</evidence>
<dbReference type="Proteomes" id="UP001374803">
    <property type="component" value="Chromosome"/>
</dbReference>
<evidence type="ECO:0000313" key="3">
    <source>
        <dbReference type="Proteomes" id="UP001374803"/>
    </source>
</evidence>
<dbReference type="PANTHER" id="PTHR33361:SF2">
    <property type="entry name" value="DUF885 DOMAIN-CONTAINING PROTEIN"/>
    <property type="match status" value="1"/>
</dbReference>
<dbReference type="PANTHER" id="PTHR33361">
    <property type="entry name" value="GLR0591 PROTEIN"/>
    <property type="match status" value="1"/>
</dbReference>
<keyword evidence="1" id="KW-0732">Signal</keyword>
<protein>
    <submittedName>
        <fullName evidence="2">DUF885 domain-containing protein</fullName>
    </submittedName>
</protein>
<proteinExistence type="predicted"/>
<gene>
    <name evidence="2" type="ORF">LVJ94_10355</name>
</gene>
<dbReference type="InterPro" id="IPR010281">
    <property type="entry name" value="DUF885"/>
</dbReference>
<evidence type="ECO:0000256" key="1">
    <source>
        <dbReference type="SAM" id="SignalP"/>
    </source>
</evidence>
<feature type="signal peptide" evidence="1">
    <location>
        <begin position="1"/>
        <end position="27"/>
    </location>
</feature>
<reference evidence="2" key="1">
    <citation type="submission" date="2021-12" db="EMBL/GenBank/DDBJ databases">
        <title>Discovery of the Pendulisporaceae a myxobacterial family with distinct sporulation behavior and unique specialized metabolism.</title>
        <authorList>
            <person name="Garcia R."/>
            <person name="Popoff A."/>
            <person name="Bader C.D."/>
            <person name="Loehr J."/>
            <person name="Walesch S."/>
            <person name="Walt C."/>
            <person name="Boldt J."/>
            <person name="Bunk B."/>
            <person name="Haeckl F.J.F.P.J."/>
            <person name="Gunesch A.P."/>
            <person name="Birkelbach J."/>
            <person name="Nuebel U."/>
            <person name="Pietschmann T."/>
            <person name="Bach T."/>
            <person name="Mueller R."/>
        </authorList>
    </citation>
    <scope>NUCLEOTIDE SEQUENCE</scope>
    <source>
        <strain evidence="2">MSr11367</strain>
    </source>
</reference>